<dbReference type="InterPro" id="IPR028994">
    <property type="entry name" value="Integrin_alpha_N"/>
</dbReference>
<name>A0ABU1RRX0_9GAMM</name>
<accession>A0ABU1RRX0</accession>
<dbReference type="InterPro" id="IPR056822">
    <property type="entry name" value="TEN_NHL"/>
</dbReference>
<dbReference type="SUPFAM" id="SSF101898">
    <property type="entry name" value="NHL repeat"/>
    <property type="match status" value="1"/>
</dbReference>
<proteinExistence type="predicted"/>
<dbReference type="Gene3D" id="2.120.10.30">
    <property type="entry name" value="TolB, C-terminal domain"/>
    <property type="match status" value="3"/>
</dbReference>
<dbReference type="Pfam" id="PF13517">
    <property type="entry name" value="FG-GAP_3"/>
    <property type="match status" value="2"/>
</dbReference>
<dbReference type="RefSeq" id="WP_310092379.1">
    <property type="nucleotide sequence ID" value="NZ_JAVDTT010000002.1"/>
</dbReference>
<sequence length="886" mass="92202">MLLLSAGMVQAAAPSDPIITFVAGGGVPGVLGDGGPATSAYLDGAYDIEMDAQGNLYVADKYNYRVRKISAAGTISTVAGNGTDVYGGTNIPATSTGMVPAGIALDAAGNLYIADAKNARVRKVSTAGIITNFAGNGIPGYGGDRGPAYSASMYVPDDVEVDKQGNVYVLDIGFPTVRKIAPDGIISTIVGDGQSGASGDGGPAQQARISPAEGIDVDDAGNLYIADTRNNRVRRVDTAGVIRTVAGGGTFSDDSVAKNLVLSAPMDVKADGRNNLYVALSSSLVRMVTESGATQIVAGTLIPTSAEGEGQCGWLGDNGPANRALLCNPTSVELDAAGNLYISQLGSIRKVTPVQPVMPPGLNAFSSYSSPLVQDTVVSIVSGDVNDDGRDDVVYSTAQGSNPDAAKDYRVNIMLQTANGTLAAPIGIAYAPPTTSPSSQYPNGSLELGDFNNDGILDIVVSHEKGIGLVVGKRQADFVLGSFSGQFNMPTGELMAIDINRDGKLDIVAKSLSSTSATNEWPGLGLYFGDGQGQASVRSYMAFSDSLGQLRQGDFNGDGWNDIASSFSDFLITNGGSDGGAVVFFNNRNMGFQQATKTYSVDRQPNLNASVGDFNGDGRQDVVTAFDGVSGNAAINLYLQGNMGLLPPVRVPSYMSPERMLTADMDGNGRDDLLVMHYGHDALGYYTQAGAGLVRETKYYVPYANSPSNAAQPAIGDVNGDGYKDVVVFDYNPGISILYGTGKVTGLNLRMNGSQALVPGGANQPSTTGNGATQALVPSLSATNENNASVARNYGSRALNFAHLVWAYTSNAFRARQSTVLRALAERNRFFGSGLGLMARRIVQMKHVSSSTRGPAVDARVPAPAPVAGSIRIQQGEWRTVCQRAP</sequence>
<dbReference type="SUPFAM" id="SSF69318">
    <property type="entry name" value="Integrin alpha N-terminal domain"/>
    <property type="match status" value="2"/>
</dbReference>
<dbReference type="Pfam" id="PF25021">
    <property type="entry name" value="TEN_NHL"/>
    <property type="match status" value="1"/>
</dbReference>
<keyword evidence="4" id="KW-1185">Reference proteome</keyword>
<keyword evidence="1" id="KW-0732">Signal</keyword>
<protein>
    <submittedName>
        <fullName evidence="3">Sugar lactone lactonase YvrE</fullName>
    </submittedName>
</protein>
<dbReference type="InterPro" id="IPR011042">
    <property type="entry name" value="6-blade_b-propeller_TolB-like"/>
</dbReference>
<dbReference type="Proteomes" id="UP001254759">
    <property type="component" value="Unassembled WGS sequence"/>
</dbReference>
<comment type="caution">
    <text evidence="3">The sequence shown here is derived from an EMBL/GenBank/DDBJ whole genome shotgun (WGS) entry which is preliminary data.</text>
</comment>
<evidence type="ECO:0000256" key="1">
    <source>
        <dbReference type="ARBA" id="ARBA00022729"/>
    </source>
</evidence>
<evidence type="ECO:0000313" key="4">
    <source>
        <dbReference type="Proteomes" id="UP001254759"/>
    </source>
</evidence>
<dbReference type="PANTHER" id="PTHR46580:SF4">
    <property type="entry name" value="ATP_GTP-BINDING PROTEIN"/>
    <property type="match status" value="1"/>
</dbReference>
<dbReference type="PANTHER" id="PTHR46580">
    <property type="entry name" value="SENSOR KINASE-RELATED"/>
    <property type="match status" value="1"/>
</dbReference>
<feature type="domain" description="Teneurin NHL" evidence="2">
    <location>
        <begin position="196"/>
        <end position="362"/>
    </location>
</feature>
<organism evidence="3 4">
    <name type="scientific">Pseudoxanthomonas sacheonensis</name>
    <dbReference type="NCBI Taxonomy" id="443615"/>
    <lineage>
        <taxon>Bacteria</taxon>
        <taxon>Pseudomonadati</taxon>
        <taxon>Pseudomonadota</taxon>
        <taxon>Gammaproteobacteria</taxon>
        <taxon>Lysobacterales</taxon>
        <taxon>Lysobacteraceae</taxon>
        <taxon>Pseudoxanthomonas</taxon>
    </lineage>
</organism>
<evidence type="ECO:0000259" key="2">
    <source>
        <dbReference type="Pfam" id="PF25021"/>
    </source>
</evidence>
<dbReference type="EMBL" id="JAVDTT010000002">
    <property type="protein sequence ID" value="MDR6841521.1"/>
    <property type="molecule type" value="Genomic_DNA"/>
</dbReference>
<dbReference type="Gene3D" id="2.130.10.130">
    <property type="entry name" value="Integrin alpha, N-terminal"/>
    <property type="match status" value="3"/>
</dbReference>
<reference evidence="3 4" key="1">
    <citation type="submission" date="2023-07" db="EMBL/GenBank/DDBJ databases">
        <title>Sorghum-associated microbial communities from plants grown in Nebraska, USA.</title>
        <authorList>
            <person name="Schachtman D."/>
        </authorList>
    </citation>
    <scope>NUCLEOTIDE SEQUENCE [LARGE SCALE GENOMIC DNA]</scope>
    <source>
        <strain evidence="3 4">BE107</strain>
    </source>
</reference>
<dbReference type="InterPro" id="IPR013517">
    <property type="entry name" value="FG-GAP"/>
</dbReference>
<evidence type="ECO:0000313" key="3">
    <source>
        <dbReference type="EMBL" id="MDR6841521.1"/>
    </source>
</evidence>
<gene>
    <name evidence="3" type="ORF">J2W94_001806</name>
</gene>